<dbReference type="PANTHER" id="PTHR31286">
    <property type="entry name" value="GLYCINE-RICH CELL WALL STRUCTURAL PROTEIN 1.8-LIKE"/>
    <property type="match status" value="1"/>
</dbReference>
<dbReference type="Pfam" id="PF14111">
    <property type="entry name" value="DUF4283"/>
    <property type="match status" value="1"/>
</dbReference>
<proteinExistence type="predicted"/>
<protein>
    <recommendedName>
        <fullName evidence="6">CCHC-type domain-containing protein</fullName>
    </recommendedName>
</protein>
<dbReference type="InterPro" id="IPR040256">
    <property type="entry name" value="At4g02000-like"/>
</dbReference>
<evidence type="ECO:0008006" key="6">
    <source>
        <dbReference type="Google" id="ProtNLM"/>
    </source>
</evidence>
<evidence type="ECO:0000256" key="1">
    <source>
        <dbReference type="SAM" id="MobiDB-lite"/>
    </source>
</evidence>
<evidence type="ECO:0000259" key="2">
    <source>
        <dbReference type="Pfam" id="PF14111"/>
    </source>
</evidence>
<evidence type="ECO:0000313" key="4">
    <source>
        <dbReference type="EMBL" id="CAL1400222.1"/>
    </source>
</evidence>
<evidence type="ECO:0000259" key="3">
    <source>
        <dbReference type="Pfam" id="PF14392"/>
    </source>
</evidence>
<dbReference type="InterPro" id="IPR025836">
    <property type="entry name" value="Zn_knuckle_CX2CX4HX4C"/>
</dbReference>
<feature type="region of interest" description="Disordered" evidence="1">
    <location>
        <begin position="260"/>
        <end position="372"/>
    </location>
</feature>
<name>A0AAV2FQK4_9ROSI</name>
<feature type="domain" description="DUF4283" evidence="2">
    <location>
        <begin position="25"/>
        <end position="100"/>
    </location>
</feature>
<gene>
    <name evidence="4" type="ORF">LTRI10_LOCUS40364</name>
</gene>
<dbReference type="EMBL" id="OZ034820">
    <property type="protein sequence ID" value="CAL1400222.1"/>
    <property type="molecule type" value="Genomic_DNA"/>
</dbReference>
<accession>A0AAV2FQK4</accession>
<keyword evidence="5" id="KW-1185">Reference proteome</keyword>
<feature type="domain" description="Zinc knuckle CX2CX4HX4C" evidence="3">
    <location>
        <begin position="165"/>
        <end position="212"/>
    </location>
</feature>
<evidence type="ECO:0000313" key="5">
    <source>
        <dbReference type="Proteomes" id="UP001497516"/>
    </source>
</evidence>
<dbReference type="InterPro" id="IPR025558">
    <property type="entry name" value="DUF4283"/>
</dbReference>
<feature type="compositionally biased region" description="Basic and acidic residues" evidence="1">
    <location>
        <begin position="335"/>
        <end position="372"/>
    </location>
</feature>
<reference evidence="4 5" key="1">
    <citation type="submission" date="2024-04" db="EMBL/GenBank/DDBJ databases">
        <authorList>
            <person name="Fracassetti M."/>
        </authorList>
    </citation>
    <scope>NUCLEOTIDE SEQUENCE [LARGE SCALE GENOMIC DNA]</scope>
</reference>
<dbReference type="PANTHER" id="PTHR31286:SF167">
    <property type="entry name" value="OS09G0268800 PROTEIN"/>
    <property type="match status" value="1"/>
</dbReference>
<sequence length="372" mass="42547">MAHVTSDQVVQFSMEEVQSTKYRASHSLLGRVFISNRISMTELRDSVITPWLIQGRLGVVLAKHGLVEFMLPSKEAKIWVLKRTPWVINDQIIHLRPWTLAITKQTFDDLAIAPFPIQLWDVEEDCCTQQFGRKMVSAKIGKVLETSVFACQDTGSWFVKVKVLVDFTKPLRSQIMATNDDTGCFWVSLKYEYLPSFCYKCGRVSHSLRACTFDPPARKEKCGPHMATRKLGTRIYDTEESNLVFPRGANTVWIKKSYRDPKGRKDESSFAHGGEIQEPTLQSQPRQHPVPPRKVALPAPMGSQRRQSPRGFRVTRSPNLMVGRAARPTHAQNENFDRVHTITRSNERSKEGDRELQGRKERDGERQGRHSQ</sequence>
<dbReference type="AlphaFoldDB" id="A0AAV2FQK4"/>
<organism evidence="4 5">
    <name type="scientific">Linum trigynum</name>
    <dbReference type="NCBI Taxonomy" id="586398"/>
    <lineage>
        <taxon>Eukaryota</taxon>
        <taxon>Viridiplantae</taxon>
        <taxon>Streptophyta</taxon>
        <taxon>Embryophyta</taxon>
        <taxon>Tracheophyta</taxon>
        <taxon>Spermatophyta</taxon>
        <taxon>Magnoliopsida</taxon>
        <taxon>eudicotyledons</taxon>
        <taxon>Gunneridae</taxon>
        <taxon>Pentapetalae</taxon>
        <taxon>rosids</taxon>
        <taxon>fabids</taxon>
        <taxon>Malpighiales</taxon>
        <taxon>Linaceae</taxon>
        <taxon>Linum</taxon>
    </lineage>
</organism>
<dbReference type="Proteomes" id="UP001497516">
    <property type="component" value="Chromosome 7"/>
</dbReference>
<feature type="compositionally biased region" description="Basic and acidic residues" evidence="1">
    <location>
        <begin position="260"/>
        <end position="269"/>
    </location>
</feature>
<dbReference type="Pfam" id="PF14392">
    <property type="entry name" value="zf-CCHC_4"/>
    <property type="match status" value="1"/>
</dbReference>